<proteinExistence type="predicted"/>
<comment type="caution">
    <text evidence="1">The sequence shown here is derived from an EMBL/GenBank/DDBJ whole genome shotgun (WGS) entry which is preliminary data.</text>
</comment>
<dbReference type="AlphaFoldDB" id="A0A7J5IQA9"/>
<dbReference type="EMBL" id="WCTJ01000004">
    <property type="protein sequence ID" value="KAB4257720.1"/>
    <property type="molecule type" value="Genomic_DNA"/>
</dbReference>
<reference evidence="1 2" key="1">
    <citation type="journal article" date="2019" name="Nat. Med.">
        <title>A library of human gut bacterial isolates paired with longitudinal multiomics data enables mechanistic microbiome research.</title>
        <authorList>
            <person name="Poyet M."/>
            <person name="Groussin M."/>
            <person name="Gibbons S.M."/>
            <person name="Avila-Pacheco J."/>
            <person name="Jiang X."/>
            <person name="Kearney S.M."/>
            <person name="Perrotta A.R."/>
            <person name="Berdy B."/>
            <person name="Zhao S."/>
            <person name="Lieberman T.D."/>
            <person name="Swanson P.K."/>
            <person name="Smith M."/>
            <person name="Roesemann S."/>
            <person name="Alexander J.E."/>
            <person name="Rich S.A."/>
            <person name="Livny J."/>
            <person name="Vlamakis H."/>
            <person name="Clish C."/>
            <person name="Bullock K."/>
            <person name="Deik A."/>
            <person name="Scott J."/>
            <person name="Pierce K.A."/>
            <person name="Xavier R.J."/>
            <person name="Alm E.J."/>
        </authorList>
    </citation>
    <scope>NUCLEOTIDE SEQUENCE [LARGE SCALE GENOMIC DNA]</scope>
    <source>
        <strain evidence="1 2">BIOML-A3</strain>
    </source>
</reference>
<sequence length="77" mass="9309">MFYMWNRWSERECETVFGEMSHHLWDKWCSYAEDTVFGAAERFYAALSDNNRKKLVDRACLCYDGRRNLPVDECKEK</sequence>
<dbReference type="Proteomes" id="UP000487989">
    <property type="component" value="Unassembled WGS sequence"/>
</dbReference>
<gene>
    <name evidence="1" type="ORF">GAP48_03830</name>
</gene>
<accession>A0A7J5IQA9</accession>
<organism evidence="1 2">
    <name type="scientific">Bacteroides uniformis</name>
    <dbReference type="NCBI Taxonomy" id="820"/>
    <lineage>
        <taxon>Bacteria</taxon>
        <taxon>Pseudomonadati</taxon>
        <taxon>Bacteroidota</taxon>
        <taxon>Bacteroidia</taxon>
        <taxon>Bacteroidales</taxon>
        <taxon>Bacteroidaceae</taxon>
        <taxon>Bacteroides</taxon>
    </lineage>
</organism>
<name>A0A7J5IQA9_BACUN</name>
<protein>
    <submittedName>
        <fullName evidence="1">Uncharacterized protein</fullName>
    </submittedName>
</protein>
<evidence type="ECO:0000313" key="2">
    <source>
        <dbReference type="Proteomes" id="UP000487989"/>
    </source>
</evidence>
<evidence type="ECO:0000313" key="1">
    <source>
        <dbReference type="EMBL" id="KAB4257720.1"/>
    </source>
</evidence>